<evidence type="ECO:0000256" key="9">
    <source>
        <dbReference type="SAM" id="Phobius"/>
    </source>
</evidence>
<protein>
    <recommendedName>
        <fullName evidence="10">G-protein coupled receptors family 1 profile domain-containing protein</fullName>
    </recommendedName>
</protein>
<evidence type="ECO:0000313" key="11">
    <source>
        <dbReference type="EMBL" id="CAI5455498.1"/>
    </source>
</evidence>
<keyword evidence="2" id="KW-1003">Cell membrane</keyword>
<feature type="transmembrane region" description="Helical" evidence="9">
    <location>
        <begin position="20"/>
        <end position="44"/>
    </location>
</feature>
<evidence type="ECO:0000256" key="4">
    <source>
        <dbReference type="ARBA" id="ARBA00022989"/>
    </source>
</evidence>
<evidence type="ECO:0000256" key="2">
    <source>
        <dbReference type="ARBA" id="ARBA00022475"/>
    </source>
</evidence>
<dbReference type="PRINTS" id="PR00237">
    <property type="entry name" value="GPCRRHODOPSN"/>
</dbReference>
<dbReference type="GO" id="GO:0008528">
    <property type="term" value="F:G protein-coupled peptide receptor activity"/>
    <property type="evidence" value="ECO:0007669"/>
    <property type="project" value="TreeGrafter"/>
</dbReference>
<keyword evidence="5" id="KW-0297">G-protein coupled receptor</keyword>
<feature type="transmembrane region" description="Helical" evidence="9">
    <location>
        <begin position="335"/>
        <end position="356"/>
    </location>
</feature>
<evidence type="ECO:0000256" key="7">
    <source>
        <dbReference type="ARBA" id="ARBA00023170"/>
    </source>
</evidence>
<dbReference type="Gene3D" id="1.20.1070.10">
    <property type="entry name" value="Rhodopsin 7-helix transmembrane proteins"/>
    <property type="match status" value="1"/>
</dbReference>
<evidence type="ECO:0000259" key="10">
    <source>
        <dbReference type="PROSITE" id="PS50262"/>
    </source>
</evidence>
<evidence type="ECO:0000313" key="12">
    <source>
        <dbReference type="Proteomes" id="UP001152747"/>
    </source>
</evidence>
<feature type="domain" description="G-protein coupled receptors family 1 profile" evidence="10">
    <location>
        <begin position="35"/>
        <end position="393"/>
    </location>
</feature>
<organism evidence="11 12">
    <name type="scientific">Caenorhabditis angaria</name>
    <dbReference type="NCBI Taxonomy" id="860376"/>
    <lineage>
        <taxon>Eukaryota</taxon>
        <taxon>Metazoa</taxon>
        <taxon>Ecdysozoa</taxon>
        <taxon>Nematoda</taxon>
        <taxon>Chromadorea</taxon>
        <taxon>Rhabditida</taxon>
        <taxon>Rhabditina</taxon>
        <taxon>Rhabditomorpha</taxon>
        <taxon>Rhabditoidea</taxon>
        <taxon>Rhabditidae</taxon>
        <taxon>Peloderinae</taxon>
        <taxon>Caenorhabditis</taxon>
    </lineage>
</organism>
<keyword evidence="7" id="KW-0675">Receptor</keyword>
<proteinExistence type="predicted"/>
<dbReference type="InterPro" id="IPR017452">
    <property type="entry name" value="GPCR_Rhodpsn_7TM"/>
</dbReference>
<comment type="subcellular location">
    <subcellularLocation>
        <location evidence="1">Cell membrane</location>
        <topology evidence="1">Multi-pass membrane protein</topology>
    </subcellularLocation>
</comment>
<keyword evidence="6 9" id="KW-0472">Membrane</keyword>
<dbReference type="EMBL" id="CANHGI010000006">
    <property type="protein sequence ID" value="CAI5455498.1"/>
    <property type="molecule type" value="Genomic_DNA"/>
</dbReference>
<keyword evidence="3 9" id="KW-0812">Transmembrane</keyword>
<evidence type="ECO:0000256" key="6">
    <source>
        <dbReference type="ARBA" id="ARBA00023136"/>
    </source>
</evidence>
<dbReference type="InterPro" id="IPR000276">
    <property type="entry name" value="GPCR_Rhodpsn"/>
</dbReference>
<reference evidence="11" key="1">
    <citation type="submission" date="2022-11" db="EMBL/GenBank/DDBJ databases">
        <authorList>
            <person name="Kikuchi T."/>
        </authorList>
    </citation>
    <scope>NUCLEOTIDE SEQUENCE</scope>
    <source>
        <strain evidence="11">PS1010</strain>
    </source>
</reference>
<feature type="transmembrane region" description="Helical" evidence="9">
    <location>
        <begin position="216"/>
        <end position="239"/>
    </location>
</feature>
<dbReference type="Proteomes" id="UP001152747">
    <property type="component" value="Unassembled WGS sequence"/>
</dbReference>
<dbReference type="GO" id="GO:0007218">
    <property type="term" value="P:neuropeptide signaling pathway"/>
    <property type="evidence" value="ECO:0007669"/>
    <property type="project" value="TreeGrafter"/>
</dbReference>
<dbReference type="Pfam" id="PF00001">
    <property type="entry name" value="7tm_1"/>
    <property type="match status" value="1"/>
</dbReference>
<keyword evidence="4 9" id="KW-1133">Transmembrane helix</keyword>
<name>A0A9P1J4B3_9PELO</name>
<accession>A0A9P1J4B3</accession>
<dbReference type="SUPFAM" id="SSF81321">
    <property type="entry name" value="Family A G protein-coupled receptor-like"/>
    <property type="match status" value="1"/>
</dbReference>
<dbReference type="AlphaFoldDB" id="A0A9P1J4B3"/>
<feature type="transmembrane region" description="Helical" evidence="9">
    <location>
        <begin position="65"/>
        <end position="86"/>
    </location>
</feature>
<gene>
    <name evidence="11" type="ORF">CAMP_LOCUS18135</name>
</gene>
<evidence type="ECO:0000256" key="3">
    <source>
        <dbReference type="ARBA" id="ARBA00022692"/>
    </source>
</evidence>
<evidence type="ECO:0000256" key="5">
    <source>
        <dbReference type="ARBA" id="ARBA00023040"/>
    </source>
</evidence>
<keyword evidence="12" id="KW-1185">Reference proteome</keyword>
<dbReference type="PANTHER" id="PTHR24230:SF154">
    <property type="entry name" value="G-PROTEIN COUPLED RECEPTORS FAMILY 1 PROFILE DOMAIN-CONTAINING PROTEIN"/>
    <property type="match status" value="1"/>
</dbReference>
<sequence>MYVDDSTTLKVPDRLIWENIEIFLLIAAVAIALVFNSLVLVQTLNSERSNVSRNYLVPGGFSRSYFSIFKINLCISDFLILLIYALGKIVWLITFEWFFGDFGCKLYKFLSSFSFYANSNIIIAITIDRLKCVYSTQLQSIHSGRRVRIMLSLCWIFSFFCSLPQLFIWRTIQTTPLGWTQCVSMFVEEIANNSTNKEETYKQAAFYEIAHQSTAFWIPFLIIVFSYFLIVGKMLSFNFKARDALMLRKRSDYDDPSCTSIVDYTTSNSKNNNTTLNHKISDTWQSFWNSPRASAQLVTRGGSVRLTKLQAPTIVHRHYSTSFYSNWRKQLGSRVFRSACLIILTHIMLWLPYNLISATRFFNEEFYSMVMHNGGNILEDLIVINSLVNPLLYAERRHKNNHNNRRSIIA</sequence>
<feature type="transmembrane region" description="Helical" evidence="9">
    <location>
        <begin position="147"/>
        <end position="169"/>
    </location>
</feature>
<keyword evidence="8" id="KW-0807">Transducer</keyword>
<dbReference type="PANTHER" id="PTHR24230">
    <property type="entry name" value="G-PROTEIN COUPLED RECEPTOR"/>
    <property type="match status" value="1"/>
</dbReference>
<dbReference type="GO" id="GO:0005886">
    <property type="term" value="C:plasma membrane"/>
    <property type="evidence" value="ECO:0007669"/>
    <property type="project" value="UniProtKB-SubCell"/>
</dbReference>
<dbReference type="PROSITE" id="PS50262">
    <property type="entry name" value="G_PROTEIN_RECEP_F1_2"/>
    <property type="match status" value="1"/>
</dbReference>
<feature type="transmembrane region" description="Helical" evidence="9">
    <location>
        <begin position="106"/>
        <end position="127"/>
    </location>
</feature>
<feature type="transmembrane region" description="Helical" evidence="9">
    <location>
        <begin position="376"/>
        <end position="394"/>
    </location>
</feature>
<dbReference type="OrthoDB" id="6435638at2759"/>
<evidence type="ECO:0000256" key="8">
    <source>
        <dbReference type="ARBA" id="ARBA00023224"/>
    </source>
</evidence>
<comment type="caution">
    <text evidence="11">The sequence shown here is derived from an EMBL/GenBank/DDBJ whole genome shotgun (WGS) entry which is preliminary data.</text>
</comment>
<evidence type="ECO:0000256" key="1">
    <source>
        <dbReference type="ARBA" id="ARBA00004651"/>
    </source>
</evidence>